<dbReference type="KEGG" id="eam:EAMY_3559"/>
<organism evidence="1 2">
    <name type="scientific">Erwinia amylovora (strain CFBP1430)</name>
    <dbReference type="NCBI Taxonomy" id="665029"/>
    <lineage>
        <taxon>Bacteria</taxon>
        <taxon>Pseudomonadati</taxon>
        <taxon>Pseudomonadota</taxon>
        <taxon>Gammaproteobacteria</taxon>
        <taxon>Enterobacterales</taxon>
        <taxon>Erwiniaceae</taxon>
        <taxon>Erwinia</taxon>
    </lineage>
</organism>
<proteinExistence type="predicted"/>
<dbReference type="AlphaFoldDB" id="D4I3T7"/>
<gene>
    <name evidence="1" type="ordered locus">EAMY_3559</name>
</gene>
<dbReference type="Proteomes" id="UP000001841">
    <property type="component" value="Chromosome"/>
</dbReference>
<dbReference type="EMBL" id="FN434113">
    <property type="protein sequence ID" value="CBA23934.1"/>
    <property type="molecule type" value="Genomic_DNA"/>
</dbReference>
<sequence>MIPLATGDGVPDLKQLLPPVLYPPGQPIFF</sequence>
<evidence type="ECO:0000313" key="2">
    <source>
        <dbReference type="Proteomes" id="UP000001841"/>
    </source>
</evidence>
<evidence type="ECO:0000313" key="1">
    <source>
        <dbReference type="EMBL" id="CBA23934.1"/>
    </source>
</evidence>
<accession>D4I3T7</accession>
<dbReference type="HOGENOM" id="CLU_3403454_0_0_6"/>
<reference evidence="1 2" key="1">
    <citation type="journal article" date="2010" name="Mol. Plant Microbe Interact.">
        <title>Complete genome sequence of the fire blight pathogen Erwinia amylovora CFBP 1430 and comparison to other Erwinia spp.</title>
        <authorList>
            <person name="Smits T.H."/>
            <person name="Rezzonico F."/>
            <person name="Kamber T."/>
            <person name="Blom J."/>
            <person name="Goesmann A."/>
            <person name="Frey J.E."/>
            <person name="Duffy B."/>
        </authorList>
    </citation>
    <scope>NUCLEOTIDE SEQUENCE [LARGE SCALE GENOMIC DNA]</scope>
    <source>
        <strain evidence="2">CFBP1430</strain>
    </source>
</reference>
<protein>
    <submittedName>
        <fullName evidence="1">Uncharacterized protein</fullName>
    </submittedName>
</protein>
<name>D4I3T7_ERWAC</name>